<protein>
    <submittedName>
        <fullName evidence="2">Dipicolinate synthase subunit DpsA</fullName>
    </submittedName>
</protein>
<evidence type="ECO:0000313" key="2">
    <source>
        <dbReference type="EMBL" id="UWP60184.1"/>
    </source>
</evidence>
<feature type="domain" description="Dipicolinate synthase subunit A N-terminal" evidence="1">
    <location>
        <begin position="6"/>
        <end position="120"/>
    </location>
</feature>
<dbReference type="Gene3D" id="3.40.50.720">
    <property type="entry name" value="NAD(P)-binding Rossmann-like Domain"/>
    <property type="match status" value="1"/>
</dbReference>
<dbReference type="Pfam" id="PF16924">
    <property type="entry name" value="DpaA_N"/>
    <property type="match status" value="1"/>
</dbReference>
<proteinExistence type="predicted"/>
<dbReference type="Proteomes" id="UP001060164">
    <property type="component" value="Chromosome"/>
</dbReference>
<dbReference type="InterPro" id="IPR031629">
    <property type="entry name" value="DpaA_N"/>
</dbReference>
<reference evidence="2" key="1">
    <citation type="journal article" date="2022" name="Cell">
        <title>Design, construction, and in vivo augmentation of a complex gut microbiome.</title>
        <authorList>
            <person name="Cheng A.G."/>
            <person name="Ho P.Y."/>
            <person name="Aranda-Diaz A."/>
            <person name="Jain S."/>
            <person name="Yu F.B."/>
            <person name="Meng X."/>
            <person name="Wang M."/>
            <person name="Iakiviak M."/>
            <person name="Nagashima K."/>
            <person name="Zhao A."/>
            <person name="Murugkar P."/>
            <person name="Patil A."/>
            <person name="Atabakhsh K."/>
            <person name="Weakley A."/>
            <person name="Yan J."/>
            <person name="Brumbaugh A.R."/>
            <person name="Higginbottom S."/>
            <person name="Dimas A."/>
            <person name="Shiver A.L."/>
            <person name="Deutschbauer A."/>
            <person name="Neff N."/>
            <person name="Sonnenburg J.L."/>
            <person name="Huang K.C."/>
            <person name="Fischbach M.A."/>
        </authorList>
    </citation>
    <scope>NUCLEOTIDE SEQUENCE</scope>
    <source>
        <strain evidence="2">DSM 19829</strain>
    </source>
</reference>
<dbReference type="SUPFAM" id="SSF51735">
    <property type="entry name" value="NAD(P)-binding Rossmann-fold domains"/>
    <property type="match status" value="1"/>
</dbReference>
<organism evidence="2 3">
    <name type="scientific">Ruminococcus gauvreauii</name>
    <dbReference type="NCBI Taxonomy" id="438033"/>
    <lineage>
        <taxon>Bacteria</taxon>
        <taxon>Bacillati</taxon>
        <taxon>Bacillota</taxon>
        <taxon>Clostridia</taxon>
        <taxon>Eubacteriales</taxon>
        <taxon>Oscillospiraceae</taxon>
        <taxon>Ruminococcus</taxon>
    </lineage>
</organism>
<evidence type="ECO:0000313" key="3">
    <source>
        <dbReference type="Proteomes" id="UP001060164"/>
    </source>
</evidence>
<gene>
    <name evidence="2" type="ORF">NQ502_03775</name>
</gene>
<dbReference type="InterPro" id="IPR036291">
    <property type="entry name" value="NAD(P)-bd_dom_sf"/>
</dbReference>
<accession>A0ABY5VJ15</accession>
<name>A0ABY5VJ15_9FIRM</name>
<dbReference type="EMBL" id="CP102290">
    <property type="protein sequence ID" value="UWP60184.1"/>
    <property type="molecule type" value="Genomic_DNA"/>
</dbReference>
<dbReference type="RefSeq" id="WP_049898303.1">
    <property type="nucleotide sequence ID" value="NZ_CABLBR010000025.1"/>
</dbReference>
<sequence length="308" mass="32899">MTLFDIAVIGGDSRLVYMADALKKIGYSVICYGTFDTGSDMASAVKAGSLAEALSCSKCVAGGIPFSRNNSICAGVECLDLELPVLYQNAAGMEALFGGLITEEVREYCEQQGICCCDYMKDEALSIFNAVPTAEGAILDAMKNHPAALHGSGCLILGYGRCAKVLAEKLKGLSAEVTVCCRSEQQRAAAQASGLTAEPLERLPKIIQGKTFIFNTVPGMVLEEESLVRTDADVLIIDIASGKGGVDFECARKLKRKTMLVPGLPGRYAPQTSGEGYAAYIDRQLRMMHILAPEGENSNSVGRKEVWN</sequence>
<keyword evidence="3" id="KW-1185">Reference proteome</keyword>
<evidence type="ECO:0000259" key="1">
    <source>
        <dbReference type="Pfam" id="PF16924"/>
    </source>
</evidence>